<evidence type="ECO:0000256" key="1">
    <source>
        <dbReference type="ARBA" id="ARBA00023172"/>
    </source>
</evidence>
<dbReference type="Pfam" id="PF13936">
    <property type="entry name" value="HTH_38"/>
    <property type="match status" value="1"/>
</dbReference>
<accession>A0AA45V5L1</accession>
<feature type="domain" description="Transposase IS30-like HTH" evidence="3">
    <location>
        <begin position="5"/>
        <end position="48"/>
    </location>
</feature>
<feature type="compositionally biased region" description="Basic and acidic residues" evidence="2">
    <location>
        <begin position="192"/>
        <end position="206"/>
    </location>
</feature>
<organism evidence="4 5">
    <name type="scientific">Bifidobacterium longum</name>
    <dbReference type="NCBI Taxonomy" id="216816"/>
    <lineage>
        <taxon>Bacteria</taxon>
        <taxon>Bacillati</taxon>
        <taxon>Actinomycetota</taxon>
        <taxon>Actinomycetes</taxon>
        <taxon>Bifidobacteriales</taxon>
        <taxon>Bifidobacteriaceae</taxon>
        <taxon>Bifidobacterium</taxon>
    </lineage>
</organism>
<dbReference type="GO" id="GO:0006310">
    <property type="term" value="P:DNA recombination"/>
    <property type="evidence" value="ECO:0007669"/>
    <property type="project" value="UniProtKB-KW"/>
</dbReference>
<dbReference type="GO" id="GO:0004803">
    <property type="term" value="F:transposase activity"/>
    <property type="evidence" value="ECO:0007669"/>
    <property type="project" value="TreeGrafter"/>
</dbReference>
<dbReference type="InterPro" id="IPR053392">
    <property type="entry name" value="Transposase_IS30-like"/>
</dbReference>
<evidence type="ECO:0000313" key="4">
    <source>
        <dbReference type="EMBL" id="SEB34934.1"/>
    </source>
</evidence>
<sequence length="232" mass="26889">MGTCYSHLSPDERIRIERLHCEQGLSVRETARLVGRDKATVSRELKRGLWFASNENESYRPYRPRRLKTGPWTSMPFCSALAAQRRADLRRHGSRKPRRMDSDRLRSWVMDALRRGWSPGLIEGRPKLEYPGDPVMRVSHECLHQWIHAKPQRDLDLRQYLPRGRKRRARRKGRKVRGPRIPMRVDIGQRPRAVDSRGQFGHRESDTVIGAAPRACASTRRSNAKAADRSPA</sequence>
<dbReference type="GO" id="GO:0005829">
    <property type="term" value="C:cytosol"/>
    <property type="evidence" value="ECO:0007669"/>
    <property type="project" value="TreeGrafter"/>
</dbReference>
<dbReference type="InterPro" id="IPR025246">
    <property type="entry name" value="IS30-like_HTH"/>
</dbReference>
<name>A0AA45V5L1_BIFLN</name>
<reference evidence="4 5" key="1">
    <citation type="submission" date="2016-10" db="EMBL/GenBank/DDBJ databases">
        <authorList>
            <person name="Varghese N."/>
            <person name="Submissions S."/>
        </authorList>
    </citation>
    <scope>NUCLEOTIDE SEQUENCE [LARGE SCALE GENOMIC DNA]</scope>
    <source>
        <strain evidence="4 5">DSM 20219</strain>
    </source>
</reference>
<comment type="caution">
    <text evidence="4">The sequence shown here is derived from an EMBL/GenBank/DDBJ whole genome shotgun (WGS) entry which is preliminary data.</text>
</comment>
<dbReference type="AlphaFoldDB" id="A0AA45V5L1"/>
<dbReference type="NCBIfam" id="NF033563">
    <property type="entry name" value="transpos_IS30"/>
    <property type="match status" value="1"/>
</dbReference>
<dbReference type="InterPro" id="IPR051917">
    <property type="entry name" value="Transposase-Integrase"/>
</dbReference>
<dbReference type="Proteomes" id="UP000182842">
    <property type="component" value="Unassembled WGS sequence"/>
</dbReference>
<dbReference type="PANTHER" id="PTHR10948">
    <property type="entry name" value="TRANSPOSASE"/>
    <property type="match status" value="1"/>
</dbReference>
<feature type="region of interest" description="Disordered" evidence="2">
    <location>
        <begin position="192"/>
        <end position="232"/>
    </location>
</feature>
<evidence type="ECO:0000313" key="5">
    <source>
        <dbReference type="Proteomes" id="UP000182842"/>
    </source>
</evidence>
<protein>
    <submittedName>
        <fullName evidence="4">Helix-turn-helix domain-containing protein</fullName>
    </submittedName>
</protein>
<dbReference type="GO" id="GO:0032196">
    <property type="term" value="P:transposition"/>
    <property type="evidence" value="ECO:0007669"/>
    <property type="project" value="TreeGrafter"/>
</dbReference>
<proteinExistence type="predicted"/>
<dbReference type="EMBL" id="FNRW01000002">
    <property type="protein sequence ID" value="SEB34934.1"/>
    <property type="molecule type" value="Genomic_DNA"/>
</dbReference>
<evidence type="ECO:0000259" key="3">
    <source>
        <dbReference type="Pfam" id="PF13936"/>
    </source>
</evidence>
<evidence type="ECO:0000256" key="2">
    <source>
        <dbReference type="SAM" id="MobiDB-lite"/>
    </source>
</evidence>
<keyword evidence="1" id="KW-0233">DNA recombination</keyword>
<dbReference type="PANTHER" id="PTHR10948:SF23">
    <property type="entry name" value="TRANSPOSASE INSI FOR INSERTION SEQUENCE ELEMENT IS30A-RELATED"/>
    <property type="match status" value="1"/>
</dbReference>
<gene>
    <name evidence="4" type="ORF">SAMN04489748_0517</name>
</gene>